<protein>
    <submittedName>
        <fullName evidence="9">Scn11a protein</fullName>
    </submittedName>
</protein>
<dbReference type="SUPFAM" id="SSF47473">
    <property type="entry name" value="EF-hand"/>
    <property type="match status" value="1"/>
</dbReference>
<dbReference type="Pfam" id="PF13499">
    <property type="entry name" value="EF-hand_7"/>
    <property type="match status" value="1"/>
</dbReference>
<dbReference type="InterPro" id="IPR005821">
    <property type="entry name" value="Ion_trans_dom"/>
</dbReference>
<dbReference type="InterPro" id="IPR027359">
    <property type="entry name" value="Volt_channel_dom_sf"/>
</dbReference>
<dbReference type="PANTHER" id="PTHR10037">
    <property type="entry name" value="VOLTAGE-GATED CATION CHANNEL CALCIUM AND SODIUM"/>
    <property type="match status" value="1"/>
</dbReference>
<dbReference type="PROSITE" id="PS50222">
    <property type="entry name" value="EF_HAND_2"/>
    <property type="match status" value="2"/>
</dbReference>
<feature type="compositionally biased region" description="Basic and acidic residues" evidence="6">
    <location>
        <begin position="121"/>
        <end position="131"/>
    </location>
</feature>
<proteinExistence type="predicted"/>
<feature type="transmembrane region" description="Helical" evidence="7">
    <location>
        <begin position="255"/>
        <end position="277"/>
    </location>
</feature>
<comment type="caution">
    <text evidence="9">The sequence shown here is derived from an EMBL/GenBank/DDBJ whole genome shotgun (WGS) entry which is preliminary data.</text>
</comment>
<dbReference type="InterPro" id="IPR011992">
    <property type="entry name" value="EF-hand-dom_pair"/>
</dbReference>
<sequence length="637" mass="71347">MAQEVMHRLPSSPPLTTSPELASPPPITFPKLSESQLLRKPTSLHSPRSPRSPDSSQEPKQLKPAFFKFGSASSLNIGNTETMFIGPTETEGPDVRTRHSITSSADPELDLPTTLPSADAPSKDVGDAPSKDVTNLEKLKKDRSTTISSLVTIQHTDKGGSSWDSIYLKGTHKEHQVKAVEAARKLSTLKSESATSVTSYRSLLDQEPKSIAGRLVTSTSFKVAMATVIFLNLVLLGIEVDYTRSLPPGEDPREFYWMNIVIVIIFIVELFLKVVAFGCRECFCGQEKWWNWFDLFIVGLSLFETIAEFVLEMASNQTQMDPSHLRIMRFLRLVRALRGIRVIRLLRYISALRTIVFSIISTLGSVFWTSLLLVVLFYLFGTLIAQVVSDHCRQVKFHSEDPQDCANEAMFGKLLHYWSSVPEAMLTLLMAITGGLSWNDALMPLRPISEIAVIGLLMYIVITVLAILNVVTGVFCNMAIESARADKDIAIMQQIHKHEAQVESLREIFHEIDLDGSNVITVVELKEAMKGQKMSSFMQSLDISTNDVFTLFMVIDADGSGEITLDEFVYGCMQLQGPAKGLQIARMSYENTIIRKELKHLRMDVKKVFQRLEQVRTVSKEVRELSRLRGRAHSESL</sequence>
<dbReference type="GO" id="GO:0086010">
    <property type="term" value="P:membrane depolarization during action potential"/>
    <property type="evidence" value="ECO:0007669"/>
    <property type="project" value="TreeGrafter"/>
</dbReference>
<dbReference type="SUPFAM" id="SSF81324">
    <property type="entry name" value="Voltage-gated potassium channels"/>
    <property type="match status" value="1"/>
</dbReference>
<dbReference type="GO" id="GO:0005248">
    <property type="term" value="F:voltage-gated sodium channel activity"/>
    <property type="evidence" value="ECO:0007669"/>
    <property type="project" value="TreeGrafter"/>
</dbReference>
<keyword evidence="3" id="KW-0106">Calcium</keyword>
<reference evidence="9" key="1">
    <citation type="submission" date="2021-02" db="EMBL/GenBank/DDBJ databases">
        <authorList>
            <person name="Dougan E. K."/>
            <person name="Rhodes N."/>
            <person name="Thang M."/>
            <person name="Chan C."/>
        </authorList>
    </citation>
    <scope>NUCLEOTIDE SEQUENCE</scope>
</reference>
<comment type="subcellular location">
    <subcellularLocation>
        <location evidence="1">Membrane</location>
        <topology evidence="1">Multi-pass membrane protein</topology>
    </subcellularLocation>
</comment>
<evidence type="ECO:0000313" key="9">
    <source>
        <dbReference type="EMBL" id="CAE7360817.1"/>
    </source>
</evidence>
<feature type="domain" description="EF-hand" evidence="8">
    <location>
        <begin position="543"/>
        <end position="578"/>
    </location>
</feature>
<feature type="transmembrane region" description="Helical" evidence="7">
    <location>
        <begin position="289"/>
        <end position="307"/>
    </location>
</feature>
<feature type="region of interest" description="Disordered" evidence="6">
    <location>
        <begin position="1"/>
        <end position="65"/>
    </location>
</feature>
<dbReference type="InterPro" id="IPR002048">
    <property type="entry name" value="EF_hand_dom"/>
</dbReference>
<dbReference type="EMBL" id="CAJNDS010002177">
    <property type="protein sequence ID" value="CAE7360817.1"/>
    <property type="molecule type" value="Genomic_DNA"/>
</dbReference>
<evidence type="ECO:0000256" key="5">
    <source>
        <dbReference type="ARBA" id="ARBA00023136"/>
    </source>
</evidence>
<feature type="transmembrane region" description="Helical" evidence="7">
    <location>
        <begin position="417"/>
        <end position="439"/>
    </location>
</feature>
<dbReference type="SMART" id="SM00054">
    <property type="entry name" value="EFh"/>
    <property type="match status" value="2"/>
</dbReference>
<accession>A0A812PWP8</accession>
<dbReference type="Pfam" id="PF00520">
    <property type="entry name" value="Ion_trans"/>
    <property type="match status" value="1"/>
</dbReference>
<evidence type="ECO:0000256" key="1">
    <source>
        <dbReference type="ARBA" id="ARBA00004141"/>
    </source>
</evidence>
<evidence type="ECO:0000256" key="2">
    <source>
        <dbReference type="ARBA" id="ARBA00022692"/>
    </source>
</evidence>
<gene>
    <name evidence="9" type="primary">Scn11a</name>
    <name evidence="9" type="ORF">SNAT2548_LOCUS19393</name>
</gene>
<dbReference type="GO" id="GO:0001518">
    <property type="term" value="C:voltage-gated sodium channel complex"/>
    <property type="evidence" value="ECO:0007669"/>
    <property type="project" value="TreeGrafter"/>
</dbReference>
<dbReference type="Gene3D" id="1.10.287.70">
    <property type="match status" value="1"/>
</dbReference>
<dbReference type="Gene3D" id="1.10.238.10">
    <property type="entry name" value="EF-hand"/>
    <property type="match status" value="1"/>
</dbReference>
<dbReference type="Gene3D" id="1.20.120.350">
    <property type="entry name" value="Voltage-gated potassium channels. Chain C"/>
    <property type="match status" value="1"/>
</dbReference>
<evidence type="ECO:0000256" key="7">
    <source>
        <dbReference type="SAM" id="Phobius"/>
    </source>
</evidence>
<dbReference type="GO" id="GO:0005509">
    <property type="term" value="F:calcium ion binding"/>
    <property type="evidence" value="ECO:0007669"/>
    <property type="project" value="InterPro"/>
</dbReference>
<evidence type="ECO:0000256" key="6">
    <source>
        <dbReference type="SAM" id="MobiDB-lite"/>
    </source>
</evidence>
<feature type="domain" description="EF-hand" evidence="8">
    <location>
        <begin position="500"/>
        <end position="535"/>
    </location>
</feature>
<dbReference type="AlphaFoldDB" id="A0A812PWP8"/>
<feature type="transmembrane region" description="Helical" evidence="7">
    <location>
        <begin position="211"/>
        <end position="235"/>
    </location>
</feature>
<evidence type="ECO:0000256" key="3">
    <source>
        <dbReference type="ARBA" id="ARBA00022837"/>
    </source>
</evidence>
<dbReference type="OrthoDB" id="431891at2759"/>
<keyword evidence="5 7" id="KW-0472">Membrane</keyword>
<evidence type="ECO:0000259" key="8">
    <source>
        <dbReference type="PROSITE" id="PS50222"/>
    </source>
</evidence>
<feature type="transmembrane region" description="Helical" evidence="7">
    <location>
        <begin position="451"/>
        <end position="475"/>
    </location>
</feature>
<organism evidence="9 10">
    <name type="scientific">Symbiodinium natans</name>
    <dbReference type="NCBI Taxonomy" id="878477"/>
    <lineage>
        <taxon>Eukaryota</taxon>
        <taxon>Sar</taxon>
        <taxon>Alveolata</taxon>
        <taxon>Dinophyceae</taxon>
        <taxon>Suessiales</taxon>
        <taxon>Symbiodiniaceae</taxon>
        <taxon>Symbiodinium</taxon>
    </lineage>
</organism>
<dbReference type="InterPro" id="IPR018247">
    <property type="entry name" value="EF_Hand_1_Ca_BS"/>
</dbReference>
<keyword evidence="4 7" id="KW-1133">Transmembrane helix</keyword>
<dbReference type="PROSITE" id="PS00018">
    <property type="entry name" value="EF_HAND_1"/>
    <property type="match status" value="2"/>
</dbReference>
<feature type="region of interest" description="Disordered" evidence="6">
    <location>
        <begin position="82"/>
        <end position="131"/>
    </location>
</feature>
<dbReference type="Proteomes" id="UP000604046">
    <property type="component" value="Unassembled WGS sequence"/>
</dbReference>
<dbReference type="CDD" id="cd00051">
    <property type="entry name" value="EFh"/>
    <property type="match status" value="1"/>
</dbReference>
<keyword evidence="2 7" id="KW-0812">Transmembrane</keyword>
<name>A0A812PWP8_9DINO</name>
<keyword evidence="10" id="KW-1185">Reference proteome</keyword>
<dbReference type="InterPro" id="IPR043203">
    <property type="entry name" value="VGCC_Ca_Na"/>
</dbReference>
<dbReference type="PANTHER" id="PTHR10037:SF62">
    <property type="entry name" value="SODIUM CHANNEL PROTEIN 60E"/>
    <property type="match status" value="1"/>
</dbReference>
<feature type="transmembrane region" description="Helical" evidence="7">
    <location>
        <begin position="355"/>
        <end position="380"/>
    </location>
</feature>
<evidence type="ECO:0000256" key="4">
    <source>
        <dbReference type="ARBA" id="ARBA00022989"/>
    </source>
</evidence>
<feature type="compositionally biased region" description="Low complexity" evidence="6">
    <location>
        <begin position="41"/>
        <end position="59"/>
    </location>
</feature>
<evidence type="ECO:0000313" key="10">
    <source>
        <dbReference type="Proteomes" id="UP000604046"/>
    </source>
</evidence>